<dbReference type="RefSeq" id="WP_188653422.1">
    <property type="nucleotide sequence ID" value="NZ_BMNR01000005.1"/>
</dbReference>
<proteinExistence type="predicted"/>
<evidence type="ECO:0000313" key="1">
    <source>
        <dbReference type="EMBL" id="GGK28954.1"/>
    </source>
</evidence>
<dbReference type="Proteomes" id="UP000612329">
    <property type="component" value="Unassembled WGS sequence"/>
</dbReference>
<comment type="caution">
    <text evidence="1">The sequence shown here is derived from an EMBL/GenBank/DDBJ whole genome shotgun (WGS) entry which is preliminary data.</text>
</comment>
<keyword evidence="2" id="KW-1185">Reference proteome</keyword>
<name>A0A8J3BKJ0_9FLAO</name>
<dbReference type="AlphaFoldDB" id="A0A8J3BKJ0"/>
<accession>A0A8J3BKJ0</accession>
<dbReference type="EMBL" id="BMNR01000005">
    <property type="protein sequence ID" value="GGK28954.1"/>
    <property type="molecule type" value="Genomic_DNA"/>
</dbReference>
<protein>
    <submittedName>
        <fullName evidence="1">Uncharacterized protein</fullName>
    </submittedName>
</protein>
<gene>
    <name evidence="1" type="ORF">GCM10007962_23990</name>
</gene>
<reference evidence="1" key="2">
    <citation type="submission" date="2020-09" db="EMBL/GenBank/DDBJ databases">
        <authorList>
            <person name="Sun Q."/>
            <person name="Ohkuma M."/>
        </authorList>
    </citation>
    <scope>NUCLEOTIDE SEQUENCE</scope>
    <source>
        <strain evidence="1">JCM 12862</strain>
    </source>
</reference>
<sequence>MAKLKSLIKIEGTLDGMTFYKGKDGYLVRTKGGVSKNRIENDPAFIRTRENGSEFGHIAKSGKVFRQALTPMLADVKDRTLTARMMKILSQIKNTDSTSVRGSRQVGIGLTTPEGKSILKEFDFNSNAKLKGVLLADYQLNTTTGEVTITDFNPMQQMNAPGGATHVSFSSGILNLDFVTGEKDVQISPEVNLPINGSLVDVTMTPPALPTGTGQNLFIMKMTFYQEINGVQYMLNNGTFNVLHIVEIL</sequence>
<evidence type="ECO:0000313" key="2">
    <source>
        <dbReference type="Proteomes" id="UP000612329"/>
    </source>
</evidence>
<reference evidence="1" key="1">
    <citation type="journal article" date="2014" name="Int. J. Syst. Evol. Microbiol.">
        <title>Complete genome sequence of Corynebacterium casei LMG S-19264T (=DSM 44701T), isolated from a smear-ripened cheese.</title>
        <authorList>
            <consortium name="US DOE Joint Genome Institute (JGI-PGF)"/>
            <person name="Walter F."/>
            <person name="Albersmeier A."/>
            <person name="Kalinowski J."/>
            <person name="Ruckert C."/>
        </authorList>
    </citation>
    <scope>NUCLEOTIDE SEQUENCE</scope>
    <source>
        <strain evidence="1">JCM 12862</strain>
    </source>
</reference>
<organism evidence="1 2">
    <name type="scientific">Yeosuana aromativorans</name>
    <dbReference type="NCBI Taxonomy" id="288019"/>
    <lineage>
        <taxon>Bacteria</taxon>
        <taxon>Pseudomonadati</taxon>
        <taxon>Bacteroidota</taxon>
        <taxon>Flavobacteriia</taxon>
        <taxon>Flavobacteriales</taxon>
        <taxon>Flavobacteriaceae</taxon>
        <taxon>Yeosuana</taxon>
    </lineage>
</organism>